<evidence type="ECO:0000256" key="1">
    <source>
        <dbReference type="SAM" id="MobiDB-lite"/>
    </source>
</evidence>
<feature type="compositionally biased region" description="Basic and acidic residues" evidence="1">
    <location>
        <begin position="1"/>
        <end position="11"/>
    </location>
</feature>
<dbReference type="EMBL" id="CP108253">
    <property type="protein sequence ID" value="WTU42266.1"/>
    <property type="molecule type" value="Genomic_DNA"/>
</dbReference>
<feature type="region of interest" description="Disordered" evidence="1">
    <location>
        <begin position="1"/>
        <end position="23"/>
    </location>
</feature>
<organism evidence="2">
    <name type="scientific">Streptomyces sp. NBC_00060</name>
    <dbReference type="NCBI Taxonomy" id="2975636"/>
    <lineage>
        <taxon>Bacteria</taxon>
        <taxon>Bacillati</taxon>
        <taxon>Actinomycetota</taxon>
        <taxon>Actinomycetes</taxon>
        <taxon>Kitasatosporales</taxon>
        <taxon>Streptomycetaceae</taxon>
        <taxon>Streptomyces</taxon>
    </lineage>
</organism>
<name>A0AAU2H5T4_9ACTN</name>
<gene>
    <name evidence="2" type="ORF">OHV25_23150</name>
</gene>
<feature type="region of interest" description="Disordered" evidence="1">
    <location>
        <begin position="66"/>
        <end position="85"/>
    </location>
</feature>
<proteinExistence type="predicted"/>
<dbReference type="AlphaFoldDB" id="A0AAU2H5T4"/>
<protein>
    <submittedName>
        <fullName evidence="2">Uncharacterized protein</fullName>
    </submittedName>
</protein>
<sequence>MALRKLGKDPESPSGGSPTIYLDEEKDTYLVQGWKLDSERLKQMDIPGHESAVEIPRRMVQFFLEVKKNDEAPEPEVKKDDGPDV</sequence>
<evidence type="ECO:0000313" key="2">
    <source>
        <dbReference type="EMBL" id="WTU42266.1"/>
    </source>
</evidence>
<reference evidence="2" key="1">
    <citation type="submission" date="2022-10" db="EMBL/GenBank/DDBJ databases">
        <title>The complete genomes of actinobacterial strains from the NBC collection.</title>
        <authorList>
            <person name="Joergensen T.S."/>
            <person name="Alvarez Arevalo M."/>
            <person name="Sterndorff E.B."/>
            <person name="Faurdal D."/>
            <person name="Vuksanovic O."/>
            <person name="Mourched A.-S."/>
            <person name="Charusanti P."/>
            <person name="Shaw S."/>
            <person name="Blin K."/>
            <person name="Weber T."/>
        </authorList>
    </citation>
    <scope>NUCLEOTIDE SEQUENCE</scope>
    <source>
        <strain evidence="2">NBC_00060</strain>
    </source>
</reference>
<accession>A0AAU2H5T4</accession>